<evidence type="ECO:0008006" key="5">
    <source>
        <dbReference type="Google" id="ProtNLM"/>
    </source>
</evidence>
<gene>
    <name evidence="3" type="ORF">A3Q56_01065</name>
</gene>
<keyword evidence="1" id="KW-1133">Transmembrane helix</keyword>
<proteinExistence type="predicted"/>
<sequence>MNLFCTILLIFIYQIKSIVKPNSTFVLSRESISCDTDMDCPRQSKCQHYLIGCPRGICIALTDFCHGCEEIIYCEDCKCNYPKRKIAENICISMRYRLLGERCGSKQICLQKHENVYSISNTDCNENGICICLPHYNEINGGCYKEKTQQCETHNECDSGFLCDNNECTCPYKIIYQQLKIMCVLNEVTTIKKQGEKCHIDSEMCTEKFTCVSCSKPNDFRCVEYKQDMNSQSYRGKYKKIFFYVLIFIPIIIAAILLILIKLFPFKYYFKQKKLSNVNHYEKENEIHDS</sequence>
<keyword evidence="1" id="KW-0812">Transmembrane</keyword>
<name>A0A177BCG9_9BILA</name>
<keyword evidence="1" id="KW-0472">Membrane</keyword>
<dbReference type="EMBL" id="LWCA01000072">
    <property type="protein sequence ID" value="OAF71194.1"/>
    <property type="molecule type" value="Genomic_DNA"/>
</dbReference>
<accession>A0A177BCG9</accession>
<evidence type="ECO:0000313" key="4">
    <source>
        <dbReference type="Proteomes" id="UP000078046"/>
    </source>
</evidence>
<feature type="transmembrane region" description="Helical" evidence="1">
    <location>
        <begin position="241"/>
        <end position="264"/>
    </location>
</feature>
<feature type="chain" id="PRO_5008056923" description="EB domain-containing protein" evidence="2">
    <location>
        <begin position="18"/>
        <end position="290"/>
    </location>
</feature>
<keyword evidence="2" id="KW-0732">Signal</keyword>
<keyword evidence="4" id="KW-1185">Reference proteome</keyword>
<comment type="caution">
    <text evidence="3">The sequence shown here is derived from an EMBL/GenBank/DDBJ whole genome shotgun (WGS) entry which is preliminary data.</text>
</comment>
<evidence type="ECO:0000313" key="3">
    <source>
        <dbReference type="EMBL" id="OAF71194.1"/>
    </source>
</evidence>
<evidence type="ECO:0000256" key="2">
    <source>
        <dbReference type="SAM" id="SignalP"/>
    </source>
</evidence>
<dbReference type="Proteomes" id="UP000078046">
    <property type="component" value="Unassembled WGS sequence"/>
</dbReference>
<dbReference type="AlphaFoldDB" id="A0A177BCG9"/>
<evidence type="ECO:0000256" key="1">
    <source>
        <dbReference type="SAM" id="Phobius"/>
    </source>
</evidence>
<reference evidence="3 4" key="1">
    <citation type="submission" date="2016-04" db="EMBL/GenBank/DDBJ databases">
        <title>The genome of Intoshia linei affirms orthonectids as highly simplified spiralians.</title>
        <authorList>
            <person name="Mikhailov K.V."/>
            <person name="Slusarev G.S."/>
            <person name="Nikitin M.A."/>
            <person name="Logacheva M.D."/>
            <person name="Penin A."/>
            <person name="Aleoshin V."/>
            <person name="Panchin Y.V."/>
        </authorList>
    </citation>
    <scope>NUCLEOTIDE SEQUENCE [LARGE SCALE GENOMIC DNA]</scope>
    <source>
        <strain evidence="3">Intl2013</strain>
        <tissue evidence="3">Whole animal</tissue>
    </source>
</reference>
<feature type="signal peptide" evidence="2">
    <location>
        <begin position="1"/>
        <end position="17"/>
    </location>
</feature>
<organism evidence="3 4">
    <name type="scientific">Intoshia linei</name>
    <dbReference type="NCBI Taxonomy" id="1819745"/>
    <lineage>
        <taxon>Eukaryota</taxon>
        <taxon>Metazoa</taxon>
        <taxon>Spiralia</taxon>
        <taxon>Lophotrochozoa</taxon>
        <taxon>Mesozoa</taxon>
        <taxon>Orthonectida</taxon>
        <taxon>Rhopaluridae</taxon>
        <taxon>Intoshia</taxon>
    </lineage>
</organism>
<protein>
    <recommendedName>
        <fullName evidence="5">EB domain-containing protein</fullName>
    </recommendedName>
</protein>